<dbReference type="Proteomes" id="UP001501638">
    <property type="component" value="Unassembled WGS sequence"/>
</dbReference>
<gene>
    <name evidence="1" type="ORF">GCM10010405_37870</name>
</gene>
<protein>
    <submittedName>
        <fullName evidence="1">Class I SAM-dependent methyltransferase</fullName>
    </submittedName>
</protein>
<comment type="caution">
    <text evidence="1">The sequence shown here is derived from an EMBL/GenBank/DDBJ whole genome shotgun (WGS) entry which is preliminary data.</text>
</comment>
<reference evidence="2" key="1">
    <citation type="journal article" date="2019" name="Int. J. Syst. Evol. Microbiol.">
        <title>The Global Catalogue of Microorganisms (GCM) 10K type strain sequencing project: providing services to taxonomists for standard genome sequencing and annotation.</title>
        <authorList>
            <consortium name="The Broad Institute Genomics Platform"/>
            <consortium name="The Broad Institute Genome Sequencing Center for Infectious Disease"/>
            <person name="Wu L."/>
            <person name="Ma J."/>
        </authorList>
    </citation>
    <scope>NUCLEOTIDE SEQUENCE [LARGE SCALE GENOMIC DNA]</scope>
    <source>
        <strain evidence="2">JCM 6305</strain>
    </source>
</reference>
<sequence>MNATTSRDGREGDTWDGNWSTDPAITAAVHLPIFEKYFDPDLPLVDADCGNGAQTVFLAGRFHPCVGIDRSADALERARTVVGEGAGHRSAPDFRRLDAADPDAMRHLHEELGDANVYLRGVLQRSEPDHRPRVAESVAALVGERGRAFVVEAAPTARAALARGAEAVDPTELPGPLDAPGLSDLSHLAGAHGPEGGLPELAAPFDAVGLRVLAGGSLPLSTTEFEPDGSRLDLPANWLVVGRGDRHGGNAADHATGMDR</sequence>
<dbReference type="GO" id="GO:0032259">
    <property type="term" value="P:methylation"/>
    <property type="evidence" value="ECO:0007669"/>
    <property type="project" value="UniProtKB-KW"/>
</dbReference>
<dbReference type="GO" id="GO:0008168">
    <property type="term" value="F:methyltransferase activity"/>
    <property type="evidence" value="ECO:0007669"/>
    <property type="project" value="UniProtKB-KW"/>
</dbReference>
<dbReference type="InterPro" id="IPR029063">
    <property type="entry name" value="SAM-dependent_MTases_sf"/>
</dbReference>
<dbReference type="Gene3D" id="3.40.50.150">
    <property type="entry name" value="Vaccinia Virus protein VP39"/>
    <property type="match status" value="1"/>
</dbReference>
<evidence type="ECO:0000313" key="2">
    <source>
        <dbReference type="Proteomes" id="UP001501638"/>
    </source>
</evidence>
<keyword evidence="1" id="KW-0808">Transferase</keyword>
<name>A0ABP5XAS1_9ACTN</name>
<organism evidence="1 2">
    <name type="scientific">Streptomyces macrosporus</name>
    <dbReference type="NCBI Taxonomy" id="44032"/>
    <lineage>
        <taxon>Bacteria</taxon>
        <taxon>Bacillati</taxon>
        <taxon>Actinomycetota</taxon>
        <taxon>Actinomycetes</taxon>
        <taxon>Kitasatosporales</taxon>
        <taxon>Streptomycetaceae</taxon>
        <taxon>Streptomyces</taxon>
    </lineage>
</organism>
<accession>A0ABP5XAS1</accession>
<dbReference type="RefSeq" id="WP_344324603.1">
    <property type="nucleotide sequence ID" value="NZ_BAAASZ010000026.1"/>
</dbReference>
<dbReference type="EMBL" id="BAAASZ010000026">
    <property type="protein sequence ID" value="GAA2450656.1"/>
    <property type="molecule type" value="Genomic_DNA"/>
</dbReference>
<keyword evidence="1" id="KW-0489">Methyltransferase</keyword>
<dbReference type="SUPFAM" id="SSF53335">
    <property type="entry name" value="S-adenosyl-L-methionine-dependent methyltransferases"/>
    <property type="match status" value="1"/>
</dbReference>
<evidence type="ECO:0000313" key="1">
    <source>
        <dbReference type="EMBL" id="GAA2450656.1"/>
    </source>
</evidence>
<proteinExistence type="predicted"/>
<keyword evidence="2" id="KW-1185">Reference proteome</keyword>